<accession>A0ABR6F2X3</accession>
<dbReference type="Pfam" id="PF00389">
    <property type="entry name" value="2-Hacid_dh"/>
    <property type="match status" value="1"/>
</dbReference>
<dbReference type="SUPFAM" id="SSF51735">
    <property type="entry name" value="NAD(P)-binding Rossmann-fold domains"/>
    <property type="match status" value="1"/>
</dbReference>
<dbReference type="EMBL" id="WNXC01000012">
    <property type="protein sequence ID" value="MBB2151837.1"/>
    <property type="molecule type" value="Genomic_DNA"/>
</dbReference>
<keyword evidence="7" id="KW-1185">Reference proteome</keyword>
<dbReference type="InterPro" id="IPR050223">
    <property type="entry name" value="D-isomer_2-hydroxyacid_DH"/>
</dbReference>
<dbReference type="CDD" id="cd05301">
    <property type="entry name" value="GDH"/>
    <property type="match status" value="1"/>
</dbReference>
<evidence type="ECO:0000256" key="3">
    <source>
        <dbReference type="RuleBase" id="RU003719"/>
    </source>
</evidence>
<organism evidence="6 7">
    <name type="scientific">Pedobacter gandavensis</name>
    <dbReference type="NCBI Taxonomy" id="2679963"/>
    <lineage>
        <taxon>Bacteria</taxon>
        <taxon>Pseudomonadati</taxon>
        <taxon>Bacteroidota</taxon>
        <taxon>Sphingobacteriia</taxon>
        <taxon>Sphingobacteriales</taxon>
        <taxon>Sphingobacteriaceae</taxon>
        <taxon>Pedobacter</taxon>
    </lineage>
</organism>
<sequence length="326" mass="35585">MKVFITRVIPEEGRKLLEEAGIEIQEWKEKRALTQEELIANCLESDALLSVGTRLDADFLQACSHLKVIALHSVGFDHVDVDTATSLNIPIGNTPGVLSAATADTAFLLMLATSRKAFYLHKSIEKGQWGFFDPTANLGVELRGKTLGVFGLGKIGLEMARCCKAAFGMKIIYHNRTRNEAAEQALNAKWLSFEELLQQSDVLTVHTALTPETEGKFDWAAFNLMKPSAIFINTARGAIHQEEDLLKALLAGKIWGAGLDVTNPEPMRPDHPLLQMPNVSVLPHIGSATQETRAAMSVLAAKNVIAGLKGAEIPFLVNPEVYTTKS</sequence>
<dbReference type="InterPro" id="IPR006140">
    <property type="entry name" value="D-isomer_DH_NAD-bd"/>
</dbReference>
<evidence type="ECO:0000259" key="5">
    <source>
        <dbReference type="Pfam" id="PF02826"/>
    </source>
</evidence>
<comment type="caution">
    <text evidence="6">The sequence shown here is derived from an EMBL/GenBank/DDBJ whole genome shotgun (WGS) entry which is preliminary data.</text>
</comment>
<protein>
    <submittedName>
        <fullName evidence="6">D-glycerate dehydrogenase</fullName>
    </submittedName>
</protein>
<proteinExistence type="inferred from homology"/>
<dbReference type="RefSeq" id="WP_182961819.1">
    <property type="nucleotide sequence ID" value="NZ_WNXC01000012.1"/>
</dbReference>
<dbReference type="InterPro" id="IPR036291">
    <property type="entry name" value="NAD(P)-bd_dom_sf"/>
</dbReference>
<evidence type="ECO:0000256" key="2">
    <source>
        <dbReference type="ARBA" id="ARBA00023002"/>
    </source>
</evidence>
<name>A0ABR6F2X3_9SPHI</name>
<evidence type="ECO:0000313" key="6">
    <source>
        <dbReference type="EMBL" id="MBB2151837.1"/>
    </source>
</evidence>
<dbReference type="Proteomes" id="UP000636110">
    <property type="component" value="Unassembled WGS sequence"/>
</dbReference>
<dbReference type="SUPFAM" id="SSF52283">
    <property type="entry name" value="Formate/glycerate dehydrogenase catalytic domain-like"/>
    <property type="match status" value="1"/>
</dbReference>
<feature type="domain" description="D-isomer specific 2-hydroxyacid dehydrogenase NAD-binding" evidence="5">
    <location>
        <begin position="108"/>
        <end position="286"/>
    </location>
</feature>
<keyword evidence="2 3" id="KW-0560">Oxidoreductase</keyword>
<feature type="domain" description="D-isomer specific 2-hydroxyacid dehydrogenase catalytic" evidence="4">
    <location>
        <begin position="3"/>
        <end position="318"/>
    </location>
</feature>
<gene>
    <name evidence="6" type="ORF">GM920_23295</name>
</gene>
<dbReference type="PROSITE" id="PS00065">
    <property type="entry name" value="D_2_HYDROXYACID_DH_1"/>
    <property type="match status" value="1"/>
</dbReference>
<dbReference type="PANTHER" id="PTHR10996">
    <property type="entry name" value="2-HYDROXYACID DEHYDROGENASE-RELATED"/>
    <property type="match status" value="1"/>
</dbReference>
<dbReference type="InterPro" id="IPR029752">
    <property type="entry name" value="D-isomer_DH_CS1"/>
</dbReference>
<dbReference type="Gene3D" id="3.40.50.720">
    <property type="entry name" value="NAD(P)-binding Rossmann-like Domain"/>
    <property type="match status" value="2"/>
</dbReference>
<evidence type="ECO:0000313" key="7">
    <source>
        <dbReference type="Proteomes" id="UP000636110"/>
    </source>
</evidence>
<dbReference type="PANTHER" id="PTHR10996:SF257">
    <property type="entry name" value="GLYOXYLATE REDUCTASE 1"/>
    <property type="match status" value="1"/>
</dbReference>
<evidence type="ECO:0000259" key="4">
    <source>
        <dbReference type="Pfam" id="PF00389"/>
    </source>
</evidence>
<evidence type="ECO:0000256" key="1">
    <source>
        <dbReference type="ARBA" id="ARBA00005854"/>
    </source>
</evidence>
<reference evidence="6 7" key="1">
    <citation type="submission" date="2019-11" db="EMBL/GenBank/DDBJ databases">
        <title>Description of Pedobacter sp. LMG 31462T.</title>
        <authorList>
            <person name="Carlier A."/>
            <person name="Qi S."/>
            <person name="Vandamme P."/>
        </authorList>
    </citation>
    <scope>NUCLEOTIDE SEQUENCE [LARGE SCALE GENOMIC DNA]</scope>
    <source>
        <strain evidence="6 7">LMG 31462</strain>
    </source>
</reference>
<comment type="similarity">
    <text evidence="1 3">Belongs to the D-isomer specific 2-hydroxyacid dehydrogenase family.</text>
</comment>
<dbReference type="InterPro" id="IPR006139">
    <property type="entry name" value="D-isomer_2_OHA_DH_cat_dom"/>
</dbReference>
<dbReference type="Pfam" id="PF02826">
    <property type="entry name" value="2-Hacid_dh_C"/>
    <property type="match status" value="1"/>
</dbReference>